<organism evidence="1 2">
    <name type="scientific">Vermiconidia calcicola</name>
    <dbReference type="NCBI Taxonomy" id="1690605"/>
    <lineage>
        <taxon>Eukaryota</taxon>
        <taxon>Fungi</taxon>
        <taxon>Dikarya</taxon>
        <taxon>Ascomycota</taxon>
        <taxon>Pezizomycotina</taxon>
        <taxon>Dothideomycetes</taxon>
        <taxon>Dothideomycetidae</taxon>
        <taxon>Mycosphaerellales</taxon>
        <taxon>Extremaceae</taxon>
        <taxon>Vermiconidia</taxon>
    </lineage>
</organism>
<comment type="caution">
    <text evidence="1">The sequence shown here is derived from an EMBL/GenBank/DDBJ whole genome shotgun (WGS) entry which is preliminary data.</text>
</comment>
<evidence type="ECO:0000313" key="2">
    <source>
        <dbReference type="Proteomes" id="UP001281147"/>
    </source>
</evidence>
<protein>
    <submittedName>
        <fullName evidence="1">Uncharacterized protein</fullName>
    </submittedName>
</protein>
<evidence type="ECO:0000313" key="1">
    <source>
        <dbReference type="EMBL" id="KAK3722669.1"/>
    </source>
</evidence>
<dbReference type="Proteomes" id="UP001281147">
    <property type="component" value="Unassembled WGS sequence"/>
</dbReference>
<proteinExistence type="predicted"/>
<gene>
    <name evidence="1" type="ORF">LTR37_002239</name>
</gene>
<reference evidence="1" key="1">
    <citation type="submission" date="2023-07" db="EMBL/GenBank/DDBJ databases">
        <title>Black Yeasts Isolated from many extreme environments.</title>
        <authorList>
            <person name="Coleine C."/>
            <person name="Stajich J.E."/>
            <person name="Selbmann L."/>
        </authorList>
    </citation>
    <scope>NUCLEOTIDE SEQUENCE</scope>
    <source>
        <strain evidence="1">CCFEE 5714</strain>
    </source>
</reference>
<dbReference type="EMBL" id="JAUTXU010000012">
    <property type="protein sequence ID" value="KAK3722669.1"/>
    <property type="molecule type" value="Genomic_DNA"/>
</dbReference>
<keyword evidence="2" id="KW-1185">Reference proteome</keyword>
<name>A0ACC3NT48_9PEZI</name>
<accession>A0ACC3NT48</accession>
<sequence length="423" mass="46201">MDPSKRSGTPSALSRPKRSQTNLADLRLAPLSAKYADRAQEPSSPPEDCANAAFQRSHSSYLQGRSAPTTPGILSRNSSGKHLLRGLSRRSSLYDNEPQQLINYEYAGVVREDSGEVRVEVGSRPIPKAKSEAALLVQRSKRAAQGRPIDAHRYERRSRPGTGGSNTPRARTKLKAVEDDWLTRTGAAANAIIQESKGVSWLDSRPSATSLTHLQDTTDEEDEGYEEMAALSASTRRRQRADGELSPITSRSNPWGSRYGSRTGSRRTSRRGSFNAGSRTPLAPLTGHDGTAEYLDQNALLGIEADFVDPEEETDSQDEDAVAQFTANRGKGFGGIMDRLMNFSLFKVEEREESTEDEAQSGAETSEEAAARRIAEKERKRKEKEELVKRQTAAEGRGGGEAEGEGGWSDAAWLLSVASKALF</sequence>